<sequence length="132" mass="15485">MRDSFVGPFTIIRLIGKNAVEFRLTEEFSSKHPVSPVIWVKPQHQTGENRFPYRNNTHTPKDIVEVEDFPCEVKRIMKARKIRINGKNHRQYLVRFKTQTADKGKFLEDAIQDAEFHLGIFRASREAEQSDQ</sequence>
<organism evidence="1 2">
    <name type="scientific">Austropuccinia psidii MF-1</name>
    <dbReference type="NCBI Taxonomy" id="1389203"/>
    <lineage>
        <taxon>Eukaryota</taxon>
        <taxon>Fungi</taxon>
        <taxon>Dikarya</taxon>
        <taxon>Basidiomycota</taxon>
        <taxon>Pucciniomycotina</taxon>
        <taxon>Pucciniomycetes</taxon>
        <taxon>Pucciniales</taxon>
        <taxon>Sphaerophragmiaceae</taxon>
        <taxon>Austropuccinia</taxon>
    </lineage>
</organism>
<proteinExistence type="predicted"/>
<evidence type="ECO:0000313" key="1">
    <source>
        <dbReference type="EMBL" id="MBW0461739.1"/>
    </source>
</evidence>
<reference evidence="1" key="1">
    <citation type="submission" date="2021-03" db="EMBL/GenBank/DDBJ databases">
        <title>Draft genome sequence of rust myrtle Austropuccinia psidii MF-1, a brazilian biotype.</title>
        <authorList>
            <person name="Quecine M.C."/>
            <person name="Pachon D.M.R."/>
            <person name="Bonatelli M.L."/>
            <person name="Correr F.H."/>
            <person name="Franceschini L.M."/>
            <person name="Leite T.F."/>
            <person name="Margarido G.R.A."/>
            <person name="Almeida C.A."/>
            <person name="Ferrarezi J.A."/>
            <person name="Labate C.A."/>
        </authorList>
    </citation>
    <scope>NUCLEOTIDE SEQUENCE</scope>
    <source>
        <strain evidence="1">MF-1</strain>
    </source>
</reference>
<protein>
    <submittedName>
        <fullName evidence="1">Uncharacterized protein</fullName>
    </submittedName>
</protein>
<dbReference type="OrthoDB" id="3929326at2759"/>
<dbReference type="AlphaFoldDB" id="A0A9Q3GBW1"/>
<evidence type="ECO:0000313" key="2">
    <source>
        <dbReference type="Proteomes" id="UP000765509"/>
    </source>
</evidence>
<dbReference type="Proteomes" id="UP000765509">
    <property type="component" value="Unassembled WGS sequence"/>
</dbReference>
<dbReference type="EMBL" id="AVOT02000213">
    <property type="protein sequence ID" value="MBW0461739.1"/>
    <property type="molecule type" value="Genomic_DNA"/>
</dbReference>
<comment type="caution">
    <text evidence="1">The sequence shown here is derived from an EMBL/GenBank/DDBJ whole genome shotgun (WGS) entry which is preliminary data.</text>
</comment>
<accession>A0A9Q3GBW1</accession>
<name>A0A9Q3GBW1_9BASI</name>
<keyword evidence="2" id="KW-1185">Reference proteome</keyword>
<gene>
    <name evidence="1" type="ORF">O181_001454</name>
</gene>